<sequence>MADEASNEGKLRLPFQVVTVIGGRKERRSTGIWDLRETSSQS</sequence>
<organism evidence="3">
    <name type="scientific">Thelazia callipaeda</name>
    <name type="common">Oriental eyeworm</name>
    <name type="synonym">Parasitic nematode</name>
    <dbReference type="NCBI Taxonomy" id="103827"/>
    <lineage>
        <taxon>Eukaryota</taxon>
        <taxon>Metazoa</taxon>
        <taxon>Ecdysozoa</taxon>
        <taxon>Nematoda</taxon>
        <taxon>Chromadorea</taxon>
        <taxon>Rhabditida</taxon>
        <taxon>Spirurina</taxon>
        <taxon>Spiruromorpha</taxon>
        <taxon>Thelazioidea</taxon>
        <taxon>Thelaziidae</taxon>
        <taxon>Thelazia</taxon>
    </lineage>
</organism>
<dbReference type="WBParaSite" id="TCLT_0000307901-mRNA-1">
    <property type="protein sequence ID" value="TCLT_0000307901-mRNA-1"/>
    <property type="gene ID" value="TCLT_0000307901"/>
</dbReference>
<dbReference type="Proteomes" id="UP000276776">
    <property type="component" value="Unassembled WGS sequence"/>
</dbReference>
<reference evidence="1 2" key="2">
    <citation type="submission" date="2018-11" db="EMBL/GenBank/DDBJ databases">
        <authorList>
            <consortium name="Pathogen Informatics"/>
        </authorList>
    </citation>
    <scope>NUCLEOTIDE SEQUENCE [LARGE SCALE GENOMIC DNA]</scope>
</reference>
<name>A0A0N5CS78_THECL</name>
<gene>
    <name evidence="1" type="ORF">TCLT_LOCUS3079</name>
</gene>
<evidence type="ECO:0000313" key="1">
    <source>
        <dbReference type="EMBL" id="VDM99368.1"/>
    </source>
</evidence>
<dbReference type="EMBL" id="UYYF01000955">
    <property type="protein sequence ID" value="VDM99368.1"/>
    <property type="molecule type" value="Genomic_DNA"/>
</dbReference>
<accession>A0A0N5CS78</accession>
<keyword evidence="2" id="KW-1185">Reference proteome</keyword>
<protein>
    <submittedName>
        <fullName evidence="1 3">Uncharacterized protein</fullName>
    </submittedName>
</protein>
<dbReference type="AlphaFoldDB" id="A0A0N5CS78"/>
<reference evidence="3" key="1">
    <citation type="submission" date="2017-02" db="UniProtKB">
        <authorList>
            <consortium name="WormBaseParasite"/>
        </authorList>
    </citation>
    <scope>IDENTIFICATION</scope>
</reference>
<proteinExistence type="predicted"/>
<evidence type="ECO:0000313" key="3">
    <source>
        <dbReference type="WBParaSite" id="TCLT_0000307901-mRNA-1"/>
    </source>
</evidence>
<evidence type="ECO:0000313" key="2">
    <source>
        <dbReference type="Proteomes" id="UP000276776"/>
    </source>
</evidence>